<gene>
    <name evidence="1" type="ORF">ACEZDE_01900</name>
</gene>
<protein>
    <submittedName>
        <fullName evidence="1">Uncharacterized protein</fullName>
    </submittedName>
</protein>
<reference evidence="1 2" key="1">
    <citation type="submission" date="2024-09" db="EMBL/GenBank/DDBJ databases">
        <authorList>
            <person name="Lee S.D."/>
        </authorList>
    </citation>
    <scope>NUCLEOTIDE SEQUENCE [LARGE SCALE GENOMIC DNA]</scope>
    <source>
        <strain evidence="1 2">N8-3</strain>
    </source>
</reference>
<organism evidence="1 2">
    <name type="scientific">Streptacidiphilus cavernicola</name>
    <dbReference type="NCBI Taxonomy" id="3342716"/>
    <lineage>
        <taxon>Bacteria</taxon>
        <taxon>Bacillati</taxon>
        <taxon>Actinomycetota</taxon>
        <taxon>Actinomycetes</taxon>
        <taxon>Kitasatosporales</taxon>
        <taxon>Streptomycetaceae</taxon>
        <taxon>Streptacidiphilus</taxon>
    </lineage>
</organism>
<comment type="caution">
    <text evidence="1">The sequence shown here is derived from an EMBL/GenBank/DDBJ whole genome shotgun (WGS) entry which is preliminary data.</text>
</comment>
<name>A0ABV6VNS7_9ACTN</name>
<accession>A0ABV6VNS7</accession>
<dbReference type="Proteomes" id="UP001592531">
    <property type="component" value="Unassembled WGS sequence"/>
</dbReference>
<keyword evidence="2" id="KW-1185">Reference proteome</keyword>
<sequence>MIDLSKRQRAWLVFPDPFEQPERTQVIPAPEDADEFDEACSYLMCTELFVFIIDAPSAAAALGLARVRALAGRAEWGW</sequence>
<proteinExistence type="predicted"/>
<dbReference type="RefSeq" id="WP_380531020.1">
    <property type="nucleotide sequence ID" value="NZ_JBHFAB010000001.1"/>
</dbReference>
<dbReference type="EMBL" id="JBHFAB010000001">
    <property type="protein sequence ID" value="MFC1415404.1"/>
    <property type="molecule type" value="Genomic_DNA"/>
</dbReference>
<evidence type="ECO:0000313" key="2">
    <source>
        <dbReference type="Proteomes" id="UP001592531"/>
    </source>
</evidence>
<evidence type="ECO:0000313" key="1">
    <source>
        <dbReference type="EMBL" id="MFC1415404.1"/>
    </source>
</evidence>